<keyword evidence="2" id="KW-1185">Reference proteome</keyword>
<protein>
    <submittedName>
        <fullName evidence="1">Uncharacterized protein</fullName>
    </submittedName>
</protein>
<accession>A0ABY4WZV8</accession>
<evidence type="ECO:0000313" key="1">
    <source>
        <dbReference type="EMBL" id="USH04538.1"/>
    </source>
</evidence>
<evidence type="ECO:0000313" key="2">
    <source>
        <dbReference type="Proteomes" id="UP001056255"/>
    </source>
</evidence>
<sequence length="96" mass="10739">MITTADLTLPSGEMVRVEIHDLKSDSMGRIHEGKFKNTSPLSSQLNKEARLVGSWCGIREMKIQLTYRGSNYKLPILVDMPVQEMGSFQVIGDNQA</sequence>
<dbReference type="EMBL" id="CP082276">
    <property type="protein sequence ID" value="USH04538.1"/>
    <property type="molecule type" value="Genomic_DNA"/>
</dbReference>
<dbReference type="RefSeq" id="WP_251880383.1">
    <property type="nucleotide sequence ID" value="NZ_CP082276.1"/>
</dbReference>
<gene>
    <name evidence="1" type="ORF">K6Q96_22700</name>
</gene>
<dbReference type="Proteomes" id="UP001056255">
    <property type="component" value="Chromosome II"/>
</dbReference>
<name>A0ABY4WZV8_9GAMM</name>
<proteinExistence type="predicted"/>
<reference evidence="1" key="1">
    <citation type="submission" date="2021-08" db="EMBL/GenBank/DDBJ databases">
        <authorList>
            <person name="Sakaguchi M."/>
            <person name="Kikuchi T."/>
            <person name="Urbanczyk H."/>
        </authorList>
    </citation>
    <scope>NUCLEOTIDE SEQUENCE</scope>
    <source>
        <strain evidence="1">020920N</strain>
    </source>
</reference>
<organism evidence="1 2">
    <name type="scientific">Grimontia kaedaensis</name>
    <dbReference type="NCBI Taxonomy" id="2872157"/>
    <lineage>
        <taxon>Bacteria</taxon>
        <taxon>Pseudomonadati</taxon>
        <taxon>Pseudomonadota</taxon>
        <taxon>Gammaproteobacteria</taxon>
        <taxon>Vibrionales</taxon>
        <taxon>Vibrionaceae</taxon>
        <taxon>Grimontia</taxon>
    </lineage>
</organism>